<protein>
    <recommendedName>
        <fullName evidence="7">PIN domain-containing protein</fullName>
    </recommendedName>
</protein>
<dbReference type="PANTHER" id="PTHR35901">
    <property type="entry name" value="RIBONUCLEASE VAPC3"/>
    <property type="match status" value="1"/>
</dbReference>
<dbReference type="Pfam" id="PF01850">
    <property type="entry name" value="PIN"/>
    <property type="match status" value="1"/>
</dbReference>
<comment type="caution">
    <text evidence="8">The sequence shown here is derived from an EMBL/GenBank/DDBJ whole genome shotgun (WGS) entry which is preliminary data.</text>
</comment>
<dbReference type="Gene3D" id="3.40.50.1010">
    <property type="entry name" value="5'-nuclease"/>
    <property type="match status" value="1"/>
</dbReference>
<evidence type="ECO:0000256" key="5">
    <source>
        <dbReference type="ARBA" id="ARBA00022801"/>
    </source>
</evidence>
<evidence type="ECO:0000256" key="2">
    <source>
        <dbReference type="ARBA" id="ARBA00022649"/>
    </source>
</evidence>
<dbReference type="GO" id="GO:0004518">
    <property type="term" value="F:nuclease activity"/>
    <property type="evidence" value="ECO:0007669"/>
    <property type="project" value="UniProtKB-KW"/>
</dbReference>
<dbReference type="InterPro" id="IPR044153">
    <property type="entry name" value="PIN_Pae0151-like"/>
</dbReference>
<accession>A0A1A2ZG70</accession>
<sequence length="117" mass="12935">MVDLLTDPSAGELIRFRLEGTAVHVPAHFDAEVFSAAGRLCRAGRLTDNDVVSILGVVRRAPFTRHLVHNLIEGAWSRHNTHSLLDALYVELAEQLRAPLITTDRKLATSYPQAQVP</sequence>
<keyword evidence="6" id="KW-0460">Magnesium</keyword>
<keyword evidence="2" id="KW-1277">Toxin-antitoxin system</keyword>
<organism evidence="8 9">
    <name type="scientific">Mycobacterium kyorinense</name>
    <dbReference type="NCBI Taxonomy" id="487514"/>
    <lineage>
        <taxon>Bacteria</taxon>
        <taxon>Bacillati</taxon>
        <taxon>Actinomycetota</taxon>
        <taxon>Actinomycetes</taxon>
        <taxon>Mycobacteriales</taxon>
        <taxon>Mycobacteriaceae</taxon>
        <taxon>Mycobacterium</taxon>
    </lineage>
</organism>
<feature type="domain" description="PIN" evidence="7">
    <location>
        <begin position="2"/>
        <end position="108"/>
    </location>
</feature>
<evidence type="ECO:0000259" key="7">
    <source>
        <dbReference type="Pfam" id="PF01850"/>
    </source>
</evidence>
<keyword evidence="5" id="KW-0378">Hydrolase</keyword>
<name>A0A1A2ZG70_9MYCO</name>
<evidence type="ECO:0000256" key="6">
    <source>
        <dbReference type="ARBA" id="ARBA00022842"/>
    </source>
</evidence>
<dbReference type="SUPFAM" id="SSF88723">
    <property type="entry name" value="PIN domain-like"/>
    <property type="match status" value="1"/>
</dbReference>
<dbReference type="OrthoDB" id="4377304at2"/>
<evidence type="ECO:0000256" key="4">
    <source>
        <dbReference type="ARBA" id="ARBA00022723"/>
    </source>
</evidence>
<dbReference type="InterPro" id="IPR029060">
    <property type="entry name" value="PIN-like_dom_sf"/>
</dbReference>
<gene>
    <name evidence="8" type="ORF">A5707_17615</name>
</gene>
<reference evidence="9" key="1">
    <citation type="submission" date="2016-06" db="EMBL/GenBank/DDBJ databases">
        <authorList>
            <person name="Sutton G."/>
            <person name="Brinkac L."/>
            <person name="Sanka R."/>
            <person name="Adams M."/>
            <person name="Lau E."/>
            <person name="Sam S."/>
            <person name="Sreng N."/>
            <person name="Him V."/>
            <person name="Kerleguer A."/>
            <person name="Cheng S."/>
        </authorList>
    </citation>
    <scope>NUCLEOTIDE SEQUENCE [LARGE SCALE GENOMIC DNA]</scope>
    <source>
        <strain evidence="9">E861</strain>
    </source>
</reference>
<comment type="cofactor">
    <cofactor evidence="1">
        <name>Mg(2+)</name>
        <dbReference type="ChEBI" id="CHEBI:18420"/>
    </cofactor>
</comment>
<dbReference type="InterPro" id="IPR051619">
    <property type="entry name" value="TypeII_TA_RNase_PINc/VapC"/>
</dbReference>
<evidence type="ECO:0000256" key="3">
    <source>
        <dbReference type="ARBA" id="ARBA00022722"/>
    </source>
</evidence>
<dbReference type="GO" id="GO:0016787">
    <property type="term" value="F:hydrolase activity"/>
    <property type="evidence" value="ECO:0007669"/>
    <property type="project" value="UniProtKB-KW"/>
</dbReference>
<dbReference type="AlphaFoldDB" id="A0A1A2ZG70"/>
<evidence type="ECO:0000256" key="1">
    <source>
        <dbReference type="ARBA" id="ARBA00001946"/>
    </source>
</evidence>
<keyword evidence="4" id="KW-0479">Metal-binding</keyword>
<evidence type="ECO:0000313" key="8">
    <source>
        <dbReference type="EMBL" id="OBI48658.1"/>
    </source>
</evidence>
<dbReference type="GO" id="GO:0046872">
    <property type="term" value="F:metal ion binding"/>
    <property type="evidence" value="ECO:0007669"/>
    <property type="project" value="UniProtKB-KW"/>
</dbReference>
<dbReference type="PANTHER" id="PTHR35901:SF1">
    <property type="entry name" value="EXONUCLEASE VAPC9"/>
    <property type="match status" value="1"/>
</dbReference>
<dbReference type="CDD" id="cd09873">
    <property type="entry name" value="PIN_Pae0151-like"/>
    <property type="match status" value="1"/>
</dbReference>
<dbReference type="Proteomes" id="UP000093592">
    <property type="component" value="Unassembled WGS sequence"/>
</dbReference>
<dbReference type="InterPro" id="IPR002716">
    <property type="entry name" value="PIN_dom"/>
</dbReference>
<proteinExistence type="predicted"/>
<keyword evidence="3" id="KW-0540">Nuclease</keyword>
<dbReference type="EMBL" id="LZKJ01000074">
    <property type="protein sequence ID" value="OBI48658.1"/>
    <property type="molecule type" value="Genomic_DNA"/>
</dbReference>
<evidence type="ECO:0000313" key="9">
    <source>
        <dbReference type="Proteomes" id="UP000093592"/>
    </source>
</evidence>